<evidence type="ECO:0000313" key="3">
    <source>
        <dbReference type="Proteomes" id="UP000006697"/>
    </source>
</evidence>
<dbReference type="HOGENOM" id="CLU_1803548_0_0_4"/>
<evidence type="ECO:0000313" key="2">
    <source>
        <dbReference type="EMBL" id="CAL62070.1"/>
    </source>
</evidence>
<dbReference type="PROSITE" id="PS51257">
    <property type="entry name" value="PROKAR_LIPOPROTEIN"/>
    <property type="match status" value="1"/>
</dbReference>
<evidence type="ECO:0008006" key="4">
    <source>
        <dbReference type="Google" id="ProtNLM"/>
    </source>
</evidence>
<dbReference type="Proteomes" id="UP000006697">
    <property type="component" value="Chromosome"/>
</dbReference>
<gene>
    <name evidence="2" type="ordered locus">HEAR1920</name>
</gene>
<evidence type="ECO:0000256" key="1">
    <source>
        <dbReference type="SAM" id="SignalP"/>
    </source>
</evidence>
<reference evidence="2 3" key="1">
    <citation type="journal article" date="2007" name="PLoS Genet.">
        <title>A tale of two oxidation states: bacterial colonization of arsenic-rich environments.</title>
        <authorList>
            <person name="Muller D."/>
            <person name="Medigue C."/>
            <person name="Koechler S."/>
            <person name="Barbe V."/>
            <person name="Barakat M."/>
            <person name="Talla E."/>
            <person name="Bonnefoy V."/>
            <person name="Krin E."/>
            <person name="Arsene-Ploetze F."/>
            <person name="Carapito C."/>
            <person name="Chandler M."/>
            <person name="Cournoyer B."/>
            <person name="Cruveiller S."/>
            <person name="Dossat C."/>
            <person name="Duval S."/>
            <person name="Heymann M."/>
            <person name="Leize E."/>
            <person name="Lieutaud A."/>
            <person name="Lievremont D."/>
            <person name="Makita Y."/>
            <person name="Mangenot S."/>
            <person name="Nitschke W."/>
            <person name="Ortet P."/>
            <person name="Perdrial N."/>
            <person name="Schoepp B."/>
            <person name="Siguier N."/>
            <person name="Simeonova D.D."/>
            <person name="Rouy Z."/>
            <person name="Segurens B."/>
            <person name="Turlin E."/>
            <person name="Vallenet D."/>
            <person name="Van Dorsselaer A."/>
            <person name="Weiss S."/>
            <person name="Weissenbach J."/>
            <person name="Lett M.C."/>
            <person name="Danchin A."/>
            <person name="Bertin P.N."/>
        </authorList>
    </citation>
    <scope>NUCLEOTIDE SEQUENCE [LARGE SCALE GENOMIC DNA]</scope>
    <source>
        <strain evidence="3">ULPAs1</strain>
    </source>
</reference>
<sequence>MMKKCLLASLVALACTGAGVFAQEPAKTTAPAATSAASPLIPAVPALFLKPVTLRGTLGDTDVQVHIRPKAEIDEGIEGEYFIFGNSAKILLAGEIEGEILFMEESENGTNISGQWDGKLEGDMLSGTWMSADGSFTKPFALKVVPLKQSAVSRVGKKAVAKADKP</sequence>
<dbReference type="EMBL" id="CU207211">
    <property type="protein sequence ID" value="CAL62070.1"/>
    <property type="molecule type" value="Genomic_DNA"/>
</dbReference>
<dbReference type="STRING" id="204773.HEAR1920"/>
<feature type="chain" id="PRO_5002669192" description="Secreted protein" evidence="1">
    <location>
        <begin position="23"/>
        <end position="166"/>
    </location>
</feature>
<accession>A4G6D3</accession>
<dbReference type="KEGG" id="har:HEAR1920"/>
<keyword evidence="1" id="KW-0732">Signal</keyword>
<dbReference type="OrthoDB" id="8779060at2"/>
<name>A4G6D3_HERAR</name>
<feature type="signal peptide" evidence="1">
    <location>
        <begin position="1"/>
        <end position="22"/>
    </location>
</feature>
<dbReference type="AlphaFoldDB" id="A4G6D3"/>
<dbReference type="eggNOG" id="ENOG5033Y1E">
    <property type="taxonomic scope" value="Bacteria"/>
</dbReference>
<proteinExistence type="predicted"/>
<organism evidence="2 3">
    <name type="scientific">Herminiimonas arsenicoxydans</name>
    <dbReference type="NCBI Taxonomy" id="204773"/>
    <lineage>
        <taxon>Bacteria</taxon>
        <taxon>Pseudomonadati</taxon>
        <taxon>Pseudomonadota</taxon>
        <taxon>Betaproteobacteria</taxon>
        <taxon>Burkholderiales</taxon>
        <taxon>Oxalobacteraceae</taxon>
        <taxon>Herminiimonas</taxon>
    </lineage>
</organism>
<keyword evidence="3" id="KW-1185">Reference proteome</keyword>
<protein>
    <recommendedName>
        <fullName evidence="4">Secreted protein</fullName>
    </recommendedName>
</protein>